<dbReference type="InterPro" id="IPR023439">
    <property type="entry name" value="Mal_deCO2ase/Cit_lyase_ACP"/>
</dbReference>
<dbReference type="HAMAP" id="MF_00710">
    <property type="entry name" value="Malonate_deCO2ase_dsu"/>
    <property type="match status" value="1"/>
</dbReference>
<name>A0ABW5A5F3_9RHOB</name>
<dbReference type="InterPro" id="IPR009662">
    <property type="entry name" value="Malonate_deCO2ase_dsu"/>
</dbReference>
<proteinExistence type="inferred from homology"/>
<evidence type="ECO:0000313" key="6">
    <source>
        <dbReference type="Proteomes" id="UP001597413"/>
    </source>
</evidence>
<dbReference type="EMBL" id="JBHUIX010000005">
    <property type="protein sequence ID" value="MFD2173522.1"/>
    <property type="molecule type" value="Genomic_DNA"/>
</dbReference>
<keyword evidence="3" id="KW-0597">Phosphoprotein</keyword>
<dbReference type="NCBIfam" id="TIGR03130">
    <property type="entry name" value="malonate_delta"/>
    <property type="match status" value="1"/>
</dbReference>
<evidence type="ECO:0000256" key="2">
    <source>
        <dbReference type="ARBA" id="ARBA00022490"/>
    </source>
</evidence>
<organism evidence="5 6">
    <name type="scientific">Rhodobacter lacus</name>
    <dbReference type="NCBI Taxonomy" id="1641972"/>
    <lineage>
        <taxon>Bacteria</taxon>
        <taxon>Pseudomonadati</taxon>
        <taxon>Pseudomonadota</taxon>
        <taxon>Alphaproteobacteria</taxon>
        <taxon>Rhodobacterales</taxon>
        <taxon>Rhodobacter group</taxon>
        <taxon>Rhodobacter</taxon>
    </lineage>
</organism>
<evidence type="ECO:0000256" key="1">
    <source>
        <dbReference type="ARBA" id="ARBA00004496"/>
    </source>
</evidence>
<comment type="caution">
    <text evidence="5">The sequence shown here is derived from an EMBL/GenBank/DDBJ whole genome shotgun (WGS) entry which is preliminary data.</text>
</comment>
<protein>
    <recommendedName>
        <fullName evidence="4">Malonate decarboxylase acyl carrier protein</fullName>
    </recommendedName>
</protein>
<comment type="subcellular location">
    <subcellularLocation>
        <location evidence="1">Cytoplasm</location>
    </subcellularLocation>
</comment>
<keyword evidence="2" id="KW-0963">Cytoplasm</keyword>
<reference evidence="6" key="1">
    <citation type="journal article" date="2019" name="Int. J. Syst. Evol. Microbiol.">
        <title>The Global Catalogue of Microorganisms (GCM) 10K type strain sequencing project: providing services to taxonomists for standard genome sequencing and annotation.</title>
        <authorList>
            <consortium name="The Broad Institute Genomics Platform"/>
            <consortium name="The Broad Institute Genome Sequencing Center for Infectious Disease"/>
            <person name="Wu L."/>
            <person name="Ma J."/>
        </authorList>
    </citation>
    <scope>NUCLEOTIDE SEQUENCE [LARGE SCALE GENOMIC DNA]</scope>
    <source>
        <strain evidence="6">CCUG 55131</strain>
    </source>
</reference>
<dbReference type="Pfam" id="PF06857">
    <property type="entry name" value="ACP"/>
    <property type="match status" value="1"/>
</dbReference>
<evidence type="ECO:0000256" key="4">
    <source>
        <dbReference type="NCBIfam" id="TIGR03130"/>
    </source>
</evidence>
<gene>
    <name evidence="5" type="primary">mdcC</name>
    <name evidence="5" type="ORF">ACFSM0_05400</name>
</gene>
<dbReference type="Proteomes" id="UP001597413">
    <property type="component" value="Unassembled WGS sequence"/>
</dbReference>
<evidence type="ECO:0000256" key="3">
    <source>
        <dbReference type="ARBA" id="ARBA00022553"/>
    </source>
</evidence>
<sequence length="104" mass="10966">MALHTLEFELETTSGTASIPAPTHVGVTGSSDLEVILEPSPAGKVAVRIVTPVTGFDELWKRVVKKFTDESALAGARIEINDNNATPAVVLLRLKQALTQATAA</sequence>
<dbReference type="RefSeq" id="WP_377388095.1">
    <property type="nucleotide sequence ID" value="NZ_JBHUIX010000005.1"/>
</dbReference>
<keyword evidence="6" id="KW-1185">Reference proteome</keyword>
<accession>A0ABW5A5F3</accession>
<evidence type="ECO:0000313" key="5">
    <source>
        <dbReference type="EMBL" id="MFD2173522.1"/>
    </source>
</evidence>